<accession>A0A816CKC5</accession>
<organism evidence="1 2">
    <name type="scientific">Rotaria magnacalcarata</name>
    <dbReference type="NCBI Taxonomy" id="392030"/>
    <lineage>
        <taxon>Eukaryota</taxon>
        <taxon>Metazoa</taxon>
        <taxon>Spiralia</taxon>
        <taxon>Gnathifera</taxon>
        <taxon>Rotifera</taxon>
        <taxon>Eurotatoria</taxon>
        <taxon>Bdelloidea</taxon>
        <taxon>Philodinida</taxon>
        <taxon>Philodinidae</taxon>
        <taxon>Rotaria</taxon>
    </lineage>
</organism>
<gene>
    <name evidence="1" type="ORF">KQP761_LOCUS25121</name>
</gene>
<dbReference type="Proteomes" id="UP000663834">
    <property type="component" value="Unassembled WGS sequence"/>
</dbReference>
<protein>
    <submittedName>
        <fullName evidence="1">Uncharacterized protein</fullName>
    </submittedName>
</protein>
<comment type="caution">
    <text evidence="1">The sequence shown here is derived from an EMBL/GenBank/DDBJ whole genome shotgun (WGS) entry which is preliminary data.</text>
</comment>
<sequence length="341" mass="37944">MKEYQHFKIFTFYQTTMLRFFVFIAFLYCSCEAINVDLTINIGLGSGQNPRPPSTTTKNPYEQENSVAYNDTTNESISGVETQLTTVEPIETNSFTMINTSFGESATTIESFQETSSAMVENTLESLIDKSTVPSTTSACPSTLDLTMLDDLKNEIINTIISTLSRDFTNQLAALEARLSTSNCCSNEKQTPKVEINRIIYENLIIPLNGWTLVFNQPYSHRTRSIDLAQIAGICRNEVIVAATVNGSIILAAVGPASVLTTNTTWNQPQQFGDVFWYRTPGKSFGFAPTFTIRQTQGDNEDLSNPLRLSWLLDQDLGGYRAGATRSLTDSSIWYKTIYCS</sequence>
<dbReference type="OrthoDB" id="10000719at2759"/>
<dbReference type="AlphaFoldDB" id="A0A816CKC5"/>
<dbReference type="EMBL" id="CAJNOW010013804">
    <property type="protein sequence ID" value="CAF1624527.1"/>
    <property type="molecule type" value="Genomic_DNA"/>
</dbReference>
<name>A0A816CKC5_9BILA</name>
<reference evidence="1" key="1">
    <citation type="submission" date="2021-02" db="EMBL/GenBank/DDBJ databases">
        <authorList>
            <person name="Nowell W R."/>
        </authorList>
    </citation>
    <scope>NUCLEOTIDE SEQUENCE</scope>
</reference>
<proteinExistence type="predicted"/>
<evidence type="ECO:0000313" key="1">
    <source>
        <dbReference type="EMBL" id="CAF1624527.1"/>
    </source>
</evidence>
<evidence type="ECO:0000313" key="2">
    <source>
        <dbReference type="Proteomes" id="UP000663834"/>
    </source>
</evidence>